<evidence type="ECO:0000313" key="2">
    <source>
        <dbReference type="EMBL" id="KAJ7717387.1"/>
    </source>
</evidence>
<evidence type="ECO:0000256" key="1">
    <source>
        <dbReference type="SAM" id="MobiDB-lite"/>
    </source>
</evidence>
<dbReference type="EMBL" id="JARKIB010000277">
    <property type="protein sequence ID" value="KAJ7717387.1"/>
    <property type="molecule type" value="Genomic_DNA"/>
</dbReference>
<feature type="region of interest" description="Disordered" evidence="1">
    <location>
        <begin position="216"/>
        <end position="235"/>
    </location>
</feature>
<evidence type="ECO:0000313" key="3">
    <source>
        <dbReference type="Proteomes" id="UP001215598"/>
    </source>
</evidence>
<comment type="caution">
    <text evidence="2">The sequence shown here is derived from an EMBL/GenBank/DDBJ whole genome shotgun (WGS) entry which is preliminary data.</text>
</comment>
<organism evidence="2 3">
    <name type="scientific">Mycena metata</name>
    <dbReference type="NCBI Taxonomy" id="1033252"/>
    <lineage>
        <taxon>Eukaryota</taxon>
        <taxon>Fungi</taxon>
        <taxon>Dikarya</taxon>
        <taxon>Basidiomycota</taxon>
        <taxon>Agaricomycotina</taxon>
        <taxon>Agaricomycetes</taxon>
        <taxon>Agaricomycetidae</taxon>
        <taxon>Agaricales</taxon>
        <taxon>Marasmiineae</taxon>
        <taxon>Mycenaceae</taxon>
        <taxon>Mycena</taxon>
    </lineage>
</organism>
<reference evidence="2" key="1">
    <citation type="submission" date="2023-03" db="EMBL/GenBank/DDBJ databases">
        <title>Massive genome expansion in bonnet fungi (Mycena s.s.) driven by repeated elements and novel gene families across ecological guilds.</title>
        <authorList>
            <consortium name="Lawrence Berkeley National Laboratory"/>
            <person name="Harder C.B."/>
            <person name="Miyauchi S."/>
            <person name="Viragh M."/>
            <person name="Kuo A."/>
            <person name="Thoen E."/>
            <person name="Andreopoulos B."/>
            <person name="Lu D."/>
            <person name="Skrede I."/>
            <person name="Drula E."/>
            <person name="Henrissat B."/>
            <person name="Morin E."/>
            <person name="Kohler A."/>
            <person name="Barry K."/>
            <person name="LaButti K."/>
            <person name="Morin E."/>
            <person name="Salamov A."/>
            <person name="Lipzen A."/>
            <person name="Mereny Z."/>
            <person name="Hegedus B."/>
            <person name="Baldrian P."/>
            <person name="Stursova M."/>
            <person name="Weitz H."/>
            <person name="Taylor A."/>
            <person name="Grigoriev I.V."/>
            <person name="Nagy L.G."/>
            <person name="Martin F."/>
            <person name="Kauserud H."/>
        </authorList>
    </citation>
    <scope>NUCLEOTIDE SEQUENCE</scope>
    <source>
        <strain evidence="2">CBHHK182m</strain>
    </source>
</reference>
<accession>A0AAD7HC90</accession>
<gene>
    <name evidence="2" type="ORF">B0H16DRAFT_1476098</name>
</gene>
<dbReference type="Proteomes" id="UP001215598">
    <property type="component" value="Unassembled WGS sequence"/>
</dbReference>
<proteinExistence type="predicted"/>
<protein>
    <submittedName>
        <fullName evidence="2">Uncharacterized protein</fullName>
    </submittedName>
</protein>
<name>A0AAD7HC90_9AGAR</name>
<dbReference type="AlphaFoldDB" id="A0AAD7HC90"/>
<sequence length="374" mass="41258">MLPAPSYDNAVLEHRTILVIHICFVTSYGYLLDLFQLAPILFWHLDGRQEGSKPILDAHVVDDKLRTSEIVSGRFLPTDGLSHFFPTTPAEVALAWDLSMPIWTAWYHYTFGDRRDIRIIVGKELRSKDGCPGLYGNLSAGSVVAITAPTECPARFQRPLSFRAANPDLYTVCNDRFEFNKDETGGEMEKESGILEAEYERVEVGVCVKVERDDSGEVREKPGPGTVGGDEVRGGGVWEASRSEKVSVGECCVWESYFAEGRRIPKNGDGIQRTRAITRHRKVAKDGEVGAHRAKGLAIGCFIYSFSTPTRASTFASILGKLGQKLGHEIGVEGGIVHKTTTCYPDFYPNFCPNSVPQLRLIGDLGHPSSRFGA</sequence>
<keyword evidence="3" id="KW-1185">Reference proteome</keyword>